<keyword evidence="5" id="KW-1185">Reference proteome</keyword>
<name>A0A135TSP0_9PEZI</name>
<organism evidence="4 5">
    <name type="scientific">Colletotrichum nymphaeae SA-01</name>
    <dbReference type="NCBI Taxonomy" id="1460502"/>
    <lineage>
        <taxon>Eukaryota</taxon>
        <taxon>Fungi</taxon>
        <taxon>Dikarya</taxon>
        <taxon>Ascomycota</taxon>
        <taxon>Pezizomycotina</taxon>
        <taxon>Sordariomycetes</taxon>
        <taxon>Hypocreomycetidae</taxon>
        <taxon>Glomerellales</taxon>
        <taxon>Glomerellaceae</taxon>
        <taxon>Colletotrichum</taxon>
        <taxon>Colletotrichum acutatum species complex</taxon>
    </lineage>
</organism>
<dbReference type="SUPFAM" id="SSF48403">
    <property type="entry name" value="Ankyrin repeat"/>
    <property type="match status" value="1"/>
</dbReference>
<dbReference type="Pfam" id="PF12796">
    <property type="entry name" value="Ank_2"/>
    <property type="match status" value="2"/>
</dbReference>
<gene>
    <name evidence="4" type="ORF">CNYM01_04495</name>
</gene>
<dbReference type="AlphaFoldDB" id="A0A135TSP0"/>
<dbReference type="PANTHER" id="PTHR24189:SF50">
    <property type="entry name" value="ANKYRIN REPEAT AND SOCS BOX PROTEIN 2"/>
    <property type="match status" value="1"/>
</dbReference>
<dbReference type="PROSITE" id="PS50088">
    <property type="entry name" value="ANK_REPEAT"/>
    <property type="match status" value="2"/>
</dbReference>
<dbReference type="InterPro" id="IPR036770">
    <property type="entry name" value="Ankyrin_rpt-contain_sf"/>
</dbReference>
<dbReference type="Gene3D" id="1.25.40.20">
    <property type="entry name" value="Ankyrin repeat-containing domain"/>
    <property type="match status" value="3"/>
</dbReference>
<feature type="repeat" description="ANK" evidence="3">
    <location>
        <begin position="134"/>
        <end position="161"/>
    </location>
</feature>
<dbReference type="Proteomes" id="UP000070054">
    <property type="component" value="Unassembled WGS sequence"/>
</dbReference>
<accession>A0A135TSP0</accession>
<dbReference type="InterPro" id="IPR050745">
    <property type="entry name" value="Multifunctional_regulatory"/>
</dbReference>
<evidence type="ECO:0000313" key="4">
    <source>
        <dbReference type="EMBL" id="KXH51165.1"/>
    </source>
</evidence>
<proteinExistence type="predicted"/>
<evidence type="ECO:0000256" key="2">
    <source>
        <dbReference type="ARBA" id="ARBA00023043"/>
    </source>
</evidence>
<reference evidence="4 5" key="1">
    <citation type="submission" date="2014-02" db="EMBL/GenBank/DDBJ databases">
        <title>The genome sequence of Colletotrichum nymphaeae SA-01.</title>
        <authorList>
            <person name="Baroncelli R."/>
            <person name="Thon M.R."/>
        </authorList>
    </citation>
    <scope>NUCLEOTIDE SEQUENCE [LARGE SCALE GENOMIC DNA]</scope>
    <source>
        <strain evidence="4 5">SA-01</strain>
    </source>
</reference>
<dbReference type="SMART" id="SM00248">
    <property type="entry name" value="ANK"/>
    <property type="match status" value="5"/>
</dbReference>
<dbReference type="PROSITE" id="PS50297">
    <property type="entry name" value="ANK_REP_REGION"/>
    <property type="match status" value="2"/>
</dbReference>
<keyword evidence="2 3" id="KW-0040">ANK repeat</keyword>
<feature type="repeat" description="ANK" evidence="3">
    <location>
        <begin position="206"/>
        <end position="229"/>
    </location>
</feature>
<dbReference type="OrthoDB" id="194358at2759"/>
<evidence type="ECO:0000256" key="3">
    <source>
        <dbReference type="PROSITE-ProRule" id="PRU00023"/>
    </source>
</evidence>
<evidence type="ECO:0000256" key="1">
    <source>
        <dbReference type="ARBA" id="ARBA00022737"/>
    </source>
</evidence>
<dbReference type="EMBL" id="JEMN01001031">
    <property type="protein sequence ID" value="KXH51165.1"/>
    <property type="molecule type" value="Genomic_DNA"/>
</dbReference>
<protein>
    <submittedName>
        <fullName evidence="4">Uncharacterized protein</fullName>
    </submittedName>
</protein>
<dbReference type="InterPro" id="IPR002110">
    <property type="entry name" value="Ankyrin_rpt"/>
</dbReference>
<dbReference type="PANTHER" id="PTHR24189">
    <property type="entry name" value="MYOTROPHIN"/>
    <property type="match status" value="1"/>
</dbReference>
<comment type="caution">
    <text evidence="4">The sequence shown here is derived from an EMBL/GenBank/DDBJ whole genome shotgun (WGS) entry which is preliminary data.</text>
</comment>
<sequence>MTGNPKQSFIEACKNGDLALAKSIMQDNDDFKAQQESYVYPDTLIKHAVDEAAWKNHAPIVAFLLDNGASITDSVVLAVSKSRDKPMLEEILKRGFDINTVELGATLLRLSTGHTEWMEVLLQHGADPNVKDSRGRTALHSAVIKPSLQPCQLLLDHGATLPRDILQSAIGFKGASMEMVKYLIEKGADLNYVRNIKTGYKIWQGTPLHVAAGTNRLDIAQLLLSAGANPGIKYWDNTPADRAKEFDYMEMYNLLKADAAPDGFSP</sequence>
<evidence type="ECO:0000313" key="5">
    <source>
        <dbReference type="Proteomes" id="UP000070054"/>
    </source>
</evidence>
<keyword evidence="1" id="KW-0677">Repeat</keyword>